<feature type="region of interest" description="Disordered" evidence="1">
    <location>
        <begin position="1"/>
        <end position="101"/>
    </location>
</feature>
<organism evidence="2 3">
    <name type="scientific">Colletotrichum plurivorum</name>
    <dbReference type="NCBI Taxonomy" id="2175906"/>
    <lineage>
        <taxon>Eukaryota</taxon>
        <taxon>Fungi</taxon>
        <taxon>Dikarya</taxon>
        <taxon>Ascomycota</taxon>
        <taxon>Pezizomycotina</taxon>
        <taxon>Sordariomycetes</taxon>
        <taxon>Hypocreomycetidae</taxon>
        <taxon>Glomerellales</taxon>
        <taxon>Glomerellaceae</taxon>
        <taxon>Colletotrichum</taxon>
        <taxon>Colletotrichum orchidearum species complex</taxon>
    </lineage>
</organism>
<feature type="compositionally biased region" description="Basic and acidic residues" evidence="1">
    <location>
        <begin position="1"/>
        <end position="21"/>
    </location>
</feature>
<sequence length="101" mass="10995">MVAVRVDMREGISRDAARERIGNSGLEPAVWSPGDVSSNPQAAKREMRRSLVKHRELGFPDVETKRRVTIAEAEAGGEEDERERGARDPDPGAGDEKGDGP</sequence>
<dbReference type="EMBL" id="WIGO01000184">
    <property type="protein sequence ID" value="KAF6824919.1"/>
    <property type="molecule type" value="Genomic_DNA"/>
</dbReference>
<name>A0A8H6K4F3_9PEZI</name>
<accession>A0A8H6K4F3</accession>
<dbReference type="Proteomes" id="UP000654918">
    <property type="component" value="Unassembled WGS sequence"/>
</dbReference>
<evidence type="ECO:0000256" key="1">
    <source>
        <dbReference type="SAM" id="MobiDB-lite"/>
    </source>
</evidence>
<evidence type="ECO:0000313" key="3">
    <source>
        <dbReference type="Proteomes" id="UP000654918"/>
    </source>
</evidence>
<dbReference type="AlphaFoldDB" id="A0A8H6K4F3"/>
<proteinExistence type="predicted"/>
<protein>
    <submittedName>
        <fullName evidence="2">Uncharacterized protein</fullName>
    </submittedName>
</protein>
<reference evidence="2" key="1">
    <citation type="journal article" date="2020" name="Phytopathology">
        <title>Genome Sequence Resources of Colletotrichum truncatum, C. plurivorum, C. musicola, and C. sojae: Four Species Pathogenic to Soybean (Glycine max).</title>
        <authorList>
            <person name="Rogerio F."/>
            <person name="Boufleur T.R."/>
            <person name="Ciampi-Guillardi M."/>
            <person name="Sukno S.A."/>
            <person name="Thon M.R."/>
            <person name="Massola Junior N.S."/>
            <person name="Baroncelli R."/>
        </authorList>
    </citation>
    <scope>NUCLEOTIDE SEQUENCE</scope>
    <source>
        <strain evidence="2">LFN00145</strain>
    </source>
</reference>
<feature type="compositionally biased region" description="Basic and acidic residues" evidence="1">
    <location>
        <begin position="43"/>
        <end position="66"/>
    </location>
</feature>
<feature type="compositionally biased region" description="Basic and acidic residues" evidence="1">
    <location>
        <begin position="82"/>
        <end position="101"/>
    </location>
</feature>
<comment type="caution">
    <text evidence="2">The sequence shown here is derived from an EMBL/GenBank/DDBJ whole genome shotgun (WGS) entry which is preliminary data.</text>
</comment>
<evidence type="ECO:0000313" key="2">
    <source>
        <dbReference type="EMBL" id="KAF6824919.1"/>
    </source>
</evidence>
<gene>
    <name evidence="2" type="ORF">CPLU01_10597</name>
</gene>
<keyword evidence="3" id="KW-1185">Reference proteome</keyword>